<accession>A0A0A8HUG3</accession>
<proteinExistence type="predicted"/>
<dbReference type="KEGG" id="cln:UPTC3659_0489"/>
<dbReference type="Proteomes" id="UP000031130">
    <property type="component" value="Chromosome"/>
</dbReference>
<protein>
    <recommendedName>
        <fullName evidence="3">XRE family transcriptional regulator</fullName>
    </recommendedName>
</protein>
<dbReference type="EMBL" id="CP007775">
    <property type="protein sequence ID" value="AJD01358.1"/>
    <property type="molecule type" value="Genomic_DNA"/>
</dbReference>
<evidence type="ECO:0000313" key="2">
    <source>
        <dbReference type="Proteomes" id="UP000031130"/>
    </source>
</evidence>
<name>A0A0A8HUG3_CAMLA</name>
<dbReference type="OrthoDB" id="5356190at2"/>
<reference evidence="1 2" key="1">
    <citation type="journal article" date="2014" name="Genome Biol. Evol.">
        <title>Comparative Genomics of the Campylobacter lari Group.</title>
        <authorList>
            <person name="Miller W.G."/>
            <person name="Yee E."/>
            <person name="Chapman M.H."/>
            <person name="Smith T.P."/>
            <person name="Bono J.L."/>
            <person name="Huynh S."/>
            <person name="Parker C.T."/>
            <person name="Vandamme P."/>
            <person name="Luong K."/>
            <person name="Korlach J."/>
        </authorList>
    </citation>
    <scope>NUCLEOTIDE SEQUENCE [LARGE SCALE GENOMIC DNA]</scope>
    <source>
        <strain evidence="2">RM3659</strain>
    </source>
</reference>
<dbReference type="RefSeq" id="WP_039625533.1">
    <property type="nucleotide sequence ID" value="NZ_CP007775.1"/>
</dbReference>
<evidence type="ECO:0000313" key="1">
    <source>
        <dbReference type="EMBL" id="AJD01358.1"/>
    </source>
</evidence>
<gene>
    <name evidence="1" type="ORF">UPTC3659_0489</name>
</gene>
<evidence type="ECO:0008006" key="3">
    <source>
        <dbReference type="Google" id="ProtNLM"/>
    </source>
</evidence>
<dbReference type="AlphaFoldDB" id="A0A0A8HUG3"/>
<sequence length="66" mass="7915">MVKKYFEDNNINLKKFAQKYDLDYMSLFRVVNGYYSEKYIAKANTKAVYQKLLELNIINELPDILK</sequence>
<organism evidence="1 2">
    <name type="scientific">Campylobacter lari NCTC 11845</name>
    <dbReference type="NCBI Taxonomy" id="1388749"/>
    <lineage>
        <taxon>Bacteria</taxon>
        <taxon>Pseudomonadati</taxon>
        <taxon>Campylobacterota</taxon>
        <taxon>Epsilonproteobacteria</taxon>
        <taxon>Campylobacterales</taxon>
        <taxon>Campylobacteraceae</taxon>
        <taxon>Campylobacter</taxon>
    </lineage>
</organism>
<dbReference type="HOGENOM" id="CLU_2822975_0_0_7"/>